<accession>A0A2G5TRM2</accession>
<evidence type="ECO:0000313" key="2">
    <source>
        <dbReference type="Proteomes" id="UP000230233"/>
    </source>
</evidence>
<sequence length="142" mass="16489">MSQFSEQDYKLLAELVKKKDKSVRIVEQYRNENAKIVEWRRNDDDIFTDTGKVACDFCEQLMSWIYRGDAIKGRRIASMMRHLRQWNNPNDLPTMDSLMPDPTTDAQGPNPLPNLFMLQPPNGGQRMVHTPISNQWNPYSGS</sequence>
<evidence type="ECO:0000313" key="1">
    <source>
        <dbReference type="EMBL" id="PIC29893.1"/>
    </source>
</evidence>
<name>A0A2G5TRM2_9PELO</name>
<keyword evidence="2" id="KW-1185">Reference proteome</keyword>
<protein>
    <recommendedName>
        <fullName evidence="3">BED-type domain-containing protein</fullName>
    </recommendedName>
</protein>
<evidence type="ECO:0008006" key="3">
    <source>
        <dbReference type="Google" id="ProtNLM"/>
    </source>
</evidence>
<proteinExistence type="predicted"/>
<gene>
    <name evidence="1" type="primary">Cnig_chr_V.g21319</name>
    <name evidence="1" type="ORF">B9Z55_021319</name>
</gene>
<dbReference type="EMBL" id="PDUG01000005">
    <property type="protein sequence ID" value="PIC29893.1"/>
    <property type="molecule type" value="Genomic_DNA"/>
</dbReference>
<organism evidence="1 2">
    <name type="scientific">Caenorhabditis nigoni</name>
    <dbReference type="NCBI Taxonomy" id="1611254"/>
    <lineage>
        <taxon>Eukaryota</taxon>
        <taxon>Metazoa</taxon>
        <taxon>Ecdysozoa</taxon>
        <taxon>Nematoda</taxon>
        <taxon>Chromadorea</taxon>
        <taxon>Rhabditida</taxon>
        <taxon>Rhabditina</taxon>
        <taxon>Rhabditomorpha</taxon>
        <taxon>Rhabditoidea</taxon>
        <taxon>Rhabditidae</taxon>
        <taxon>Peloderinae</taxon>
        <taxon>Caenorhabditis</taxon>
    </lineage>
</organism>
<comment type="caution">
    <text evidence="1">The sequence shown here is derived from an EMBL/GenBank/DDBJ whole genome shotgun (WGS) entry which is preliminary data.</text>
</comment>
<dbReference type="Proteomes" id="UP000230233">
    <property type="component" value="Chromosome V"/>
</dbReference>
<dbReference type="AlphaFoldDB" id="A0A2G5TRM2"/>
<reference evidence="2" key="1">
    <citation type="submission" date="2017-10" db="EMBL/GenBank/DDBJ databases">
        <title>Rapid genome shrinkage in a self-fertile nematode reveals novel sperm competition proteins.</title>
        <authorList>
            <person name="Yin D."/>
            <person name="Schwarz E.M."/>
            <person name="Thomas C.G."/>
            <person name="Felde R.L."/>
            <person name="Korf I.F."/>
            <person name="Cutter A.D."/>
            <person name="Schartner C.M."/>
            <person name="Ralston E.J."/>
            <person name="Meyer B.J."/>
            <person name="Haag E.S."/>
        </authorList>
    </citation>
    <scope>NUCLEOTIDE SEQUENCE [LARGE SCALE GENOMIC DNA]</scope>
    <source>
        <strain evidence="2">JU1422</strain>
    </source>
</reference>